<feature type="signal peptide" evidence="1">
    <location>
        <begin position="1"/>
        <end position="19"/>
    </location>
</feature>
<gene>
    <name evidence="2" type="ORF">F7Q92_12780</name>
</gene>
<dbReference type="Proteomes" id="UP000430120">
    <property type="component" value="Unassembled WGS sequence"/>
</dbReference>
<comment type="caution">
    <text evidence="2">The sequence shown here is derived from an EMBL/GenBank/DDBJ whole genome shotgun (WGS) entry which is preliminary data.</text>
</comment>
<feature type="chain" id="PRO_5024858902" evidence="1">
    <location>
        <begin position="20"/>
        <end position="233"/>
    </location>
</feature>
<accession>A0A643FBK8</accession>
<dbReference type="RefSeq" id="WP_151124517.1">
    <property type="nucleotide sequence ID" value="NZ_CP088081.1"/>
</dbReference>
<dbReference type="OrthoDB" id="9812708at2"/>
<keyword evidence="3" id="KW-1185">Reference proteome</keyword>
<sequence length="233" mass="25032">MRRWLLGTAAILVGMAAWAGDDLAGHYYLDGVHEVGSELVLGTDGRFSFGLSYGAVDQEAQGSWKRDGDQVVLRTDSPPPAGFSLGEVSDQLLDAYGTEPDNPTLLAVRVTTPRLDLVWSNMQITAEFSNGLTRSGMTGRRGLLGFLARTDGPWQGAVIRRVSVAYPAGNVAAQWFDIDPKKVRGVVVHFEPGELAAPAFKTASFHVVSVGGKVTLTLQKDGPGQAGWQYSRQ</sequence>
<evidence type="ECO:0000313" key="3">
    <source>
        <dbReference type="Proteomes" id="UP000430120"/>
    </source>
</evidence>
<protein>
    <submittedName>
        <fullName evidence="2">Uncharacterized protein</fullName>
    </submittedName>
</protein>
<evidence type="ECO:0000256" key="1">
    <source>
        <dbReference type="SAM" id="SignalP"/>
    </source>
</evidence>
<keyword evidence="1" id="KW-0732">Signal</keyword>
<proteinExistence type="predicted"/>
<dbReference type="AlphaFoldDB" id="A0A643FBK8"/>
<dbReference type="EMBL" id="VZPB01000029">
    <property type="protein sequence ID" value="KAB0580805.1"/>
    <property type="molecule type" value="Genomic_DNA"/>
</dbReference>
<name>A0A643FBK8_IDEDE</name>
<evidence type="ECO:0000313" key="2">
    <source>
        <dbReference type="EMBL" id="KAB0580805.1"/>
    </source>
</evidence>
<organism evidence="2 3">
    <name type="scientific">Ideonella dechloratans</name>
    <dbReference type="NCBI Taxonomy" id="36863"/>
    <lineage>
        <taxon>Bacteria</taxon>
        <taxon>Pseudomonadati</taxon>
        <taxon>Pseudomonadota</taxon>
        <taxon>Betaproteobacteria</taxon>
        <taxon>Burkholderiales</taxon>
        <taxon>Sphaerotilaceae</taxon>
        <taxon>Ideonella</taxon>
    </lineage>
</organism>
<reference evidence="2 3" key="1">
    <citation type="submission" date="2019-09" db="EMBL/GenBank/DDBJ databases">
        <title>Draft genome sequences of 48 bacterial type strains from the CCUG.</title>
        <authorList>
            <person name="Tunovic T."/>
            <person name="Pineiro-Iglesias B."/>
            <person name="Unosson C."/>
            <person name="Inganas E."/>
            <person name="Ohlen M."/>
            <person name="Cardew S."/>
            <person name="Jensie-Markopoulos S."/>
            <person name="Salva-Serra F."/>
            <person name="Jaen-Luchoro D."/>
            <person name="Karlsson R."/>
            <person name="Svensson-Stadler L."/>
            <person name="Chun J."/>
            <person name="Moore E."/>
        </authorList>
    </citation>
    <scope>NUCLEOTIDE SEQUENCE [LARGE SCALE GENOMIC DNA]</scope>
    <source>
        <strain evidence="2 3">CCUG 30977</strain>
    </source>
</reference>